<dbReference type="PANTHER" id="PTHR43464">
    <property type="entry name" value="METHYLTRANSFERASE"/>
    <property type="match status" value="1"/>
</dbReference>
<sequence length="258" mass="27935">MTVAKDRVNDAPATPSIDPDEVAKFSAMAADWWNPRGKFRPLHKFNPVRLRFIRETAEQHFNISPNAKRPLEDLRLLDIGCGGGLVCEPMTRLGASVTGVDASEANIKTALTHAQEQGLQIDYRAGTAEGLIEAGEPKFDIVLNLEVVEHVADPHQFLKDTGGLVKPGGLMIVATLNRTAKALATAVIGAEYVLGWLPRGTHDWSKFVTPEEADAGLTASGLITEDPIGVSYNPLGDSWKLSGDTKVNYMIVARRPAE</sequence>
<evidence type="ECO:0000259" key="6">
    <source>
        <dbReference type="Pfam" id="PF08241"/>
    </source>
</evidence>
<comment type="similarity">
    <text evidence="5">Belongs to the methyltransferase superfamily. UbiG/COQ3 family.</text>
</comment>
<keyword evidence="4 5" id="KW-0949">S-adenosyl-L-methionine</keyword>
<dbReference type="InterPro" id="IPR010233">
    <property type="entry name" value="UbiG_MeTrfase"/>
</dbReference>
<dbReference type="OrthoDB" id="9801538at2"/>
<proteinExistence type="inferred from homology"/>
<name>A0A059E2H2_9PROT</name>
<dbReference type="eggNOG" id="COG2227">
    <property type="taxonomic scope" value="Bacteria"/>
</dbReference>
<evidence type="ECO:0000256" key="2">
    <source>
        <dbReference type="ARBA" id="ARBA00022679"/>
    </source>
</evidence>
<keyword evidence="2 5" id="KW-0808">Transferase</keyword>
<evidence type="ECO:0000256" key="3">
    <source>
        <dbReference type="ARBA" id="ARBA00022688"/>
    </source>
</evidence>
<organism evidence="7 8">
    <name type="scientific">Hyphomonas atlantica</name>
    <dbReference type="NCBI Taxonomy" id="1280948"/>
    <lineage>
        <taxon>Bacteria</taxon>
        <taxon>Pseudomonadati</taxon>
        <taxon>Pseudomonadota</taxon>
        <taxon>Alphaproteobacteria</taxon>
        <taxon>Hyphomonadales</taxon>
        <taxon>Hyphomonadaceae</taxon>
        <taxon>Hyphomonas</taxon>
    </lineage>
</organism>
<evidence type="ECO:0000313" key="7">
    <source>
        <dbReference type="EMBL" id="KCZ61823.1"/>
    </source>
</evidence>
<dbReference type="HAMAP" id="MF_00472">
    <property type="entry name" value="UbiG"/>
    <property type="match status" value="1"/>
</dbReference>
<evidence type="ECO:0000313" key="8">
    <source>
        <dbReference type="Proteomes" id="UP000024547"/>
    </source>
</evidence>
<comment type="function">
    <text evidence="5">O-methyltransferase that catalyzes the 2 O-methylation steps in the ubiquinone biosynthetic pathway.</text>
</comment>
<dbReference type="RefSeq" id="WP_051602640.1">
    <property type="nucleotide sequence ID" value="NZ_AWFH01000012.1"/>
</dbReference>
<feature type="binding site" evidence="5">
    <location>
        <position position="49"/>
    </location>
    <ligand>
        <name>S-adenosyl-L-methionine</name>
        <dbReference type="ChEBI" id="CHEBI:59789"/>
    </ligand>
</feature>
<dbReference type="NCBIfam" id="TIGR01983">
    <property type="entry name" value="UbiG"/>
    <property type="match status" value="1"/>
</dbReference>
<dbReference type="GO" id="GO:0010420">
    <property type="term" value="F:polyprenyldihydroxybenzoate methyltransferase activity"/>
    <property type="evidence" value="ECO:0007669"/>
    <property type="project" value="InterPro"/>
</dbReference>
<dbReference type="Gene3D" id="3.40.50.150">
    <property type="entry name" value="Vaccinia Virus protein VP39"/>
    <property type="match status" value="1"/>
</dbReference>
<dbReference type="AlphaFoldDB" id="A0A059E2H2"/>
<dbReference type="Pfam" id="PF08241">
    <property type="entry name" value="Methyltransf_11"/>
    <property type="match status" value="1"/>
</dbReference>
<dbReference type="SUPFAM" id="SSF53335">
    <property type="entry name" value="S-adenosyl-L-methionine-dependent methyltransferases"/>
    <property type="match status" value="1"/>
</dbReference>
<feature type="binding site" evidence="5">
    <location>
        <position position="101"/>
    </location>
    <ligand>
        <name>S-adenosyl-L-methionine</name>
        <dbReference type="ChEBI" id="CHEBI:59789"/>
    </ligand>
</feature>
<keyword evidence="3 5" id="KW-0831">Ubiquinone biosynthesis</keyword>
<keyword evidence="1 5" id="KW-0489">Methyltransferase</keyword>
<comment type="catalytic activity">
    <reaction evidence="5">
        <text>a 3-demethylubiquinol + S-adenosyl-L-methionine = a ubiquinol + S-adenosyl-L-homocysteine + H(+)</text>
        <dbReference type="Rhea" id="RHEA:44380"/>
        <dbReference type="Rhea" id="RHEA-COMP:9566"/>
        <dbReference type="Rhea" id="RHEA-COMP:10914"/>
        <dbReference type="ChEBI" id="CHEBI:15378"/>
        <dbReference type="ChEBI" id="CHEBI:17976"/>
        <dbReference type="ChEBI" id="CHEBI:57856"/>
        <dbReference type="ChEBI" id="CHEBI:59789"/>
        <dbReference type="ChEBI" id="CHEBI:84422"/>
        <dbReference type="EC" id="2.1.1.64"/>
    </reaction>
</comment>
<dbReference type="EMBL" id="AWFH01000012">
    <property type="protein sequence ID" value="KCZ61823.1"/>
    <property type="molecule type" value="Genomic_DNA"/>
</dbReference>
<dbReference type="EC" id="2.1.1.64" evidence="5"/>
<dbReference type="InterPro" id="IPR013216">
    <property type="entry name" value="Methyltransf_11"/>
</dbReference>
<evidence type="ECO:0000256" key="4">
    <source>
        <dbReference type="ARBA" id="ARBA00022691"/>
    </source>
</evidence>
<dbReference type="UniPathway" id="UPA00232"/>
<dbReference type="STRING" id="1280948.HY36_04515"/>
<dbReference type="CDD" id="cd02440">
    <property type="entry name" value="AdoMet_MTases"/>
    <property type="match status" value="1"/>
</dbReference>
<evidence type="ECO:0000256" key="1">
    <source>
        <dbReference type="ARBA" id="ARBA00022603"/>
    </source>
</evidence>
<gene>
    <name evidence="5" type="primary">ubiG</name>
    <name evidence="7" type="ORF">HY36_04515</name>
</gene>
<dbReference type="GO" id="GO:0102208">
    <property type="term" value="F:2-polyprenyl-6-hydroxyphenol methylase activity"/>
    <property type="evidence" value="ECO:0007669"/>
    <property type="project" value="UniProtKB-EC"/>
</dbReference>
<protein>
    <recommendedName>
        <fullName evidence="5">Ubiquinone biosynthesis O-methyltransferase</fullName>
    </recommendedName>
    <alternativeName>
        <fullName evidence="5">2-polyprenyl-6-hydroxyphenol methylase</fullName>
        <ecNumber evidence="5">2.1.1.222</ecNumber>
    </alternativeName>
    <alternativeName>
        <fullName evidence="5">3-demethylubiquinone 3-O-methyltransferase</fullName>
        <ecNumber evidence="5">2.1.1.64</ecNumber>
    </alternativeName>
</protein>
<dbReference type="Proteomes" id="UP000024547">
    <property type="component" value="Unassembled WGS sequence"/>
</dbReference>
<feature type="binding site" evidence="5">
    <location>
        <position position="145"/>
    </location>
    <ligand>
        <name>S-adenosyl-L-methionine</name>
        <dbReference type="ChEBI" id="CHEBI:59789"/>
    </ligand>
</feature>
<comment type="catalytic activity">
    <reaction evidence="5">
        <text>a 3-(all-trans-polyprenyl)benzene-1,2-diol + S-adenosyl-L-methionine = a 2-methoxy-6-(all-trans-polyprenyl)phenol + S-adenosyl-L-homocysteine + H(+)</text>
        <dbReference type="Rhea" id="RHEA:31411"/>
        <dbReference type="Rhea" id="RHEA-COMP:9550"/>
        <dbReference type="Rhea" id="RHEA-COMP:9551"/>
        <dbReference type="ChEBI" id="CHEBI:15378"/>
        <dbReference type="ChEBI" id="CHEBI:57856"/>
        <dbReference type="ChEBI" id="CHEBI:59789"/>
        <dbReference type="ChEBI" id="CHEBI:62729"/>
        <dbReference type="ChEBI" id="CHEBI:62731"/>
        <dbReference type="EC" id="2.1.1.222"/>
    </reaction>
</comment>
<keyword evidence="8" id="KW-1185">Reference proteome</keyword>
<dbReference type="PANTHER" id="PTHR43464:SF19">
    <property type="entry name" value="UBIQUINONE BIOSYNTHESIS O-METHYLTRANSFERASE, MITOCHONDRIAL"/>
    <property type="match status" value="1"/>
</dbReference>
<dbReference type="EC" id="2.1.1.222" evidence="5"/>
<comment type="pathway">
    <text evidence="5">Cofactor biosynthesis; ubiquinone biosynthesis.</text>
</comment>
<feature type="domain" description="Methyltransferase type 11" evidence="6">
    <location>
        <begin position="77"/>
        <end position="173"/>
    </location>
</feature>
<reference evidence="7 8" key="1">
    <citation type="journal article" date="2014" name="Antonie Van Leeuwenhoek">
        <title>Hyphomonas beringensis sp. nov. and Hyphomonas chukchiensis sp. nov., isolated from surface seawater of the Bering Sea and Chukchi Sea.</title>
        <authorList>
            <person name="Li C."/>
            <person name="Lai Q."/>
            <person name="Li G."/>
            <person name="Dong C."/>
            <person name="Wang J."/>
            <person name="Liao Y."/>
            <person name="Shao Z."/>
        </authorList>
    </citation>
    <scope>NUCLEOTIDE SEQUENCE [LARGE SCALE GENOMIC DNA]</scope>
    <source>
        <strain evidence="7 8">22II1-22F38</strain>
    </source>
</reference>
<dbReference type="PATRIC" id="fig|1280948.3.peg.1734"/>
<accession>A0A059E2H2</accession>
<dbReference type="GO" id="GO:0032259">
    <property type="term" value="P:methylation"/>
    <property type="evidence" value="ECO:0007669"/>
    <property type="project" value="UniProtKB-KW"/>
</dbReference>
<dbReference type="InterPro" id="IPR029063">
    <property type="entry name" value="SAM-dependent_MTases_sf"/>
</dbReference>
<evidence type="ECO:0000256" key="5">
    <source>
        <dbReference type="HAMAP-Rule" id="MF_00472"/>
    </source>
</evidence>
<comment type="caution">
    <text evidence="7">The sequence shown here is derived from an EMBL/GenBank/DDBJ whole genome shotgun (WGS) entry which is preliminary data.</text>
</comment>
<feature type="binding site" evidence="5">
    <location>
        <position position="80"/>
    </location>
    <ligand>
        <name>S-adenosyl-L-methionine</name>
        <dbReference type="ChEBI" id="CHEBI:59789"/>
    </ligand>
</feature>
<dbReference type="GO" id="GO:0061542">
    <property type="term" value="F:3-demethylubiquinol 3-O-methyltransferase activity"/>
    <property type="evidence" value="ECO:0007669"/>
    <property type="project" value="UniProtKB-UniRule"/>
</dbReference>